<dbReference type="PANTHER" id="PTHR46558">
    <property type="entry name" value="TRACRIPTIONAL REGULATORY PROTEIN-RELATED-RELATED"/>
    <property type="match status" value="1"/>
</dbReference>
<dbReference type="Gene3D" id="1.10.260.40">
    <property type="entry name" value="lambda repressor-like DNA-binding domains"/>
    <property type="match status" value="1"/>
</dbReference>
<gene>
    <name evidence="3" type="ORF">WMO23_10115</name>
</gene>
<accession>A0ABV1D020</accession>
<dbReference type="InterPro" id="IPR001387">
    <property type="entry name" value="Cro/C1-type_HTH"/>
</dbReference>
<comment type="caution">
    <text evidence="3">The sequence shown here is derived from an EMBL/GenBank/DDBJ whole genome shotgun (WGS) entry which is preliminary data.</text>
</comment>
<dbReference type="InterPro" id="IPR010982">
    <property type="entry name" value="Lambda_DNA-bd_dom_sf"/>
</dbReference>
<dbReference type="PROSITE" id="PS50943">
    <property type="entry name" value="HTH_CROC1"/>
    <property type="match status" value="1"/>
</dbReference>
<dbReference type="SMART" id="SM00530">
    <property type="entry name" value="HTH_XRE"/>
    <property type="match status" value="1"/>
</dbReference>
<protein>
    <submittedName>
        <fullName evidence="3">Helix-turn-helix transcriptional regulator</fullName>
    </submittedName>
</protein>
<evidence type="ECO:0000313" key="4">
    <source>
        <dbReference type="Proteomes" id="UP001433088"/>
    </source>
</evidence>
<name>A0ABV1D020_9FIRM</name>
<reference evidence="3 4" key="1">
    <citation type="submission" date="2024-03" db="EMBL/GenBank/DDBJ databases">
        <title>Human intestinal bacterial collection.</title>
        <authorList>
            <person name="Pauvert C."/>
            <person name="Hitch T.C.A."/>
            <person name="Clavel T."/>
        </authorList>
    </citation>
    <scope>NUCLEOTIDE SEQUENCE [LARGE SCALE GENOMIC DNA]</scope>
    <source>
        <strain evidence="3 4">CLA-AA-H81</strain>
    </source>
</reference>
<dbReference type="EMBL" id="JBBMEU010000079">
    <property type="protein sequence ID" value="MEQ2423078.1"/>
    <property type="molecule type" value="Genomic_DNA"/>
</dbReference>
<dbReference type="SUPFAM" id="SSF47413">
    <property type="entry name" value="lambda repressor-like DNA-binding domains"/>
    <property type="match status" value="1"/>
</dbReference>
<feature type="domain" description="HTH cro/C1-type" evidence="2">
    <location>
        <begin position="4"/>
        <end position="58"/>
    </location>
</feature>
<organism evidence="3 4">
    <name type="scientific">Megasphaera intestinihominis</name>
    <dbReference type="NCBI Taxonomy" id="3133159"/>
    <lineage>
        <taxon>Bacteria</taxon>
        <taxon>Bacillati</taxon>
        <taxon>Bacillota</taxon>
        <taxon>Negativicutes</taxon>
        <taxon>Veillonellales</taxon>
        <taxon>Veillonellaceae</taxon>
        <taxon>Megasphaera</taxon>
    </lineage>
</organism>
<sequence>MNRLKELRMKRNWTQEQLAEKMGVTRTAVVKWETGKAYPTTEKLIELARIFKCRVDNLLRDKV</sequence>
<dbReference type="CDD" id="cd00093">
    <property type="entry name" value="HTH_XRE"/>
    <property type="match status" value="1"/>
</dbReference>
<proteinExistence type="predicted"/>
<keyword evidence="1" id="KW-0238">DNA-binding</keyword>
<dbReference type="RefSeq" id="WP_349173973.1">
    <property type="nucleotide sequence ID" value="NZ_JBBMEU010000079.1"/>
</dbReference>
<dbReference type="Pfam" id="PF01381">
    <property type="entry name" value="HTH_3"/>
    <property type="match status" value="1"/>
</dbReference>
<dbReference type="Proteomes" id="UP001433088">
    <property type="component" value="Unassembled WGS sequence"/>
</dbReference>
<evidence type="ECO:0000256" key="1">
    <source>
        <dbReference type="ARBA" id="ARBA00023125"/>
    </source>
</evidence>
<keyword evidence="4" id="KW-1185">Reference proteome</keyword>
<evidence type="ECO:0000313" key="3">
    <source>
        <dbReference type="EMBL" id="MEQ2423078.1"/>
    </source>
</evidence>
<dbReference type="PANTHER" id="PTHR46558:SF4">
    <property type="entry name" value="DNA-BIDING PHAGE PROTEIN"/>
    <property type="match status" value="1"/>
</dbReference>
<evidence type="ECO:0000259" key="2">
    <source>
        <dbReference type="PROSITE" id="PS50943"/>
    </source>
</evidence>